<keyword evidence="3" id="KW-1185">Reference proteome</keyword>
<reference evidence="2 3" key="1">
    <citation type="submission" date="2012-12" db="EMBL/GenBank/DDBJ databases">
        <title>Genome assembly of Fulvivirga imtechensis AK7.</title>
        <authorList>
            <person name="Nupur N."/>
            <person name="Khatri I."/>
            <person name="Kumar R."/>
            <person name="Subramanian S."/>
            <person name="Pinnaka A."/>
        </authorList>
    </citation>
    <scope>NUCLEOTIDE SEQUENCE [LARGE SCALE GENOMIC DNA]</scope>
    <source>
        <strain evidence="2 3">AK7</strain>
    </source>
</reference>
<evidence type="ECO:0000313" key="3">
    <source>
        <dbReference type="Proteomes" id="UP000011135"/>
    </source>
</evidence>
<keyword evidence="1" id="KW-0472">Membrane</keyword>
<name>L8JSN0_9BACT</name>
<dbReference type="Proteomes" id="UP000011135">
    <property type="component" value="Unassembled WGS sequence"/>
</dbReference>
<proteinExistence type="predicted"/>
<dbReference type="STRING" id="1237149.C900_03007"/>
<sequence length="216" mass="24859">MNELELKSVWKTYDQKLNRLLEINYQQLKTLQSERAGSIIRSFMKGHVVVMLLGIAWVIFLGFLVFNIRGNIYFTISAGLIILFNVFAVIAYLQHLAILGSIDIAESIIKTQQKLARVNTSYINVGRILLLQTPFYCTWWYSQELITNASPLFWVIQVAIVAALTAFAIYLFIKLSPHSSTDHWAKRTDKFFGAEKLQKAITFLNKIEEFKKENDS</sequence>
<dbReference type="RefSeq" id="WP_009580344.1">
    <property type="nucleotide sequence ID" value="NZ_AMZN01000044.1"/>
</dbReference>
<organism evidence="2 3">
    <name type="scientific">Fulvivirga imtechensis AK7</name>
    <dbReference type="NCBI Taxonomy" id="1237149"/>
    <lineage>
        <taxon>Bacteria</taxon>
        <taxon>Pseudomonadati</taxon>
        <taxon>Bacteroidota</taxon>
        <taxon>Cytophagia</taxon>
        <taxon>Cytophagales</taxon>
        <taxon>Fulvivirgaceae</taxon>
        <taxon>Fulvivirga</taxon>
    </lineage>
</organism>
<protein>
    <submittedName>
        <fullName evidence="2">Uncharacterized protein</fullName>
    </submittedName>
</protein>
<dbReference type="OrthoDB" id="5706484at2"/>
<keyword evidence="1" id="KW-1133">Transmembrane helix</keyword>
<gene>
    <name evidence="2" type="ORF">C900_03007</name>
</gene>
<keyword evidence="1" id="KW-0812">Transmembrane</keyword>
<dbReference type="AlphaFoldDB" id="L8JSN0"/>
<feature type="transmembrane region" description="Helical" evidence="1">
    <location>
        <begin position="72"/>
        <end position="93"/>
    </location>
</feature>
<feature type="transmembrane region" description="Helical" evidence="1">
    <location>
        <begin position="153"/>
        <end position="173"/>
    </location>
</feature>
<dbReference type="eggNOG" id="ENOG5030EFE">
    <property type="taxonomic scope" value="Bacteria"/>
</dbReference>
<evidence type="ECO:0000313" key="2">
    <source>
        <dbReference type="EMBL" id="ELR71203.1"/>
    </source>
</evidence>
<feature type="transmembrane region" description="Helical" evidence="1">
    <location>
        <begin position="48"/>
        <end position="66"/>
    </location>
</feature>
<evidence type="ECO:0000256" key="1">
    <source>
        <dbReference type="SAM" id="Phobius"/>
    </source>
</evidence>
<dbReference type="EMBL" id="AMZN01000044">
    <property type="protein sequence ID" value="ELR71203.1"/>
    <property type="molecule type" value="Genomic_DNA"/>
</dbReference>
<comment type="caution">
    <text evidence="2">The sequence shown here is derived from an EMBL/GenBank/DDBJ whole genome shotgun (WGS) entry which is preliminary data.</text>
</comment>
<accession>L8JSN0</accession>
<feature type="transmembrane region" description="Helical" evidence="1">
    <location>
        <begin position="122"/>
        <end position="141"/>
    </location>
</feature>